<protein>
    <submittedName>
        <fullName evidence="1">Uncharacterized protein</fullName>
    </submittedName>
</protein>
<dbReference type="Proteomes" id="UP000599179">
    <property type="component" value="Unassembled WGS sequence"/>
</dbReference>
<dbReference type="Gene3D" id="2.40.160.10">
    <property type="entry name" value="Porin"/>
    <property type="match status" value="1"/>
</dbReference>
<evidence type="ECO:0000313" key="2">
    <source>
        <dbReference type="Proteomes" id="UP000599179"/>
    </source>
</evidence>
<reference evidence="2" key="1">
    <citation type="journal article" date="2019" name="Int. J. Syst. Evol. Microbiol.">
        <title>The Global Catalogue of Microorganisms (GCM) 10K type strain sequencing project: providing services to taxonomists for standard genome sequencing and annotation.</title>
        <authorList>
            <consortium name="The Broad Institute Genomics Platform"/>
            <consortium name="The Broad Institute Genome Sequencing Center for Infectious Disease"/>
            <person name="Wu L."/>
            <person name="Ma J."/>
        </authorList>
    </citation>
    <scope>NUCLEOTIDE SEQUENCE [LARGE SCALE GENOMIC DNA]</scope>
    <source>
        <strain evidence="2">CGMCC 1.12931</strain>
    </source>
</reference>
<name>A0ABQ1SDN2_9FLAO</name>
<dbReference type="EMBL" id="BMGM01000003">
    <property type="protein sequence ID" value="GGE30779.1"/>
    <property type="molecule type" value="Genomic_DNA"/>
</dbReference>
<sequence length="405" mass="47664">MNTLNLQPGLEDYQTNATALFLAYVSPKFNNFSFHVGSRYITRLDNFNLNKMDEITEKTAKWEYELYNVLDKNDFSIFTLDEFYLQFETEKLKAKVGNFYSSHTPFFNQSDGRMRPFAYRGHWLDYQISEKHKIQYAWLSHVLVRSTANWYGFSEAIGLFSQGFQPNGEVADYADFIQSNGAGFLNYTFNKKSFQLDLYQFYVDQLLGISFAEVHYTFKKWTSGVQYAYQFPLQNSRQIAYQNRYIQPDENAQVISSKLAYDHSSQLKFSAAYSYSFATGRVLFPKELGRDWFYTSIARARMEGLGDTHAILFTGNYRLENPNLKIGLEMIQMYGPKQNDFQFNKYNIDEFWQLNTRLTYQTNFLKGLEFDVLFIIKENFNSNAIDFVFNRSDFAQLSFVTKLHF</sequence>
<gene>
    <name evidence="1" type="ORF">GCM10010832_09010</name>
</gene>
<proteinExistence type="predicted"/>
<keyword evidence="2" id="KW-1185">Reference proteome</keyword>
<comment type="caution">
    <text evidence="1">The sequence shown here is derived from an EMBL/GenBank/DDBJ whole genome shotgun (WGS) entry which is preliminary data.</text>
</comment>
<accession>A0ABQ1SDN2</accession>
<evidence type="ECO:0000313" key="1">
    <source>
        <dbReference type="EMBL" id="GGE30779.1"/>
    </source>
</evidence>
<dbReference type="InterPro" id="IPR023614">
    <property type="entry name" value="Porin_dom_sf"/>
</dbReference>
<organism evidence="1 2">
    <name type="scientific">Psychroflexus planctonicus</name>
    <dbReference type="NCBI Taxonomy" id="1526575"/>
    <lineage>
        <taxon>Bacteria</taxon>
        <taxon>Pseudomonadati</taxon>
        <taxon>Bacteroidota</taxon>
        <taxon>Flavobacteriia</taxon>
        <taxon>Flavobacteriales</taxon>
        <taxon>Flavobacteriaceae</taxon>
        <taxon>Psychroflexus</taxon>
    </lineage>
</organism>